<dbReference type="InterPro" id="IPR000999">
    <property type="entry name" value="RNase_III_dom"/>
</dbReference>
<gene>
    <name evidence="3" type="ORF">BDV24DRAFT_167666</name>
</gene>
<proteinExistence type="predicted"/>
<feature type="domain" description="RNase III" evidence="2">
    <location>
        <begin position="7"/>
        <end position="130"/>
    </location>
</feature>
<dbReference type="InterPro" id="IPR036389">
    <property type="entry name" value="RNase_III_sf"/>
</dbReference>
<dbReference type="Proteomes" id="UP000325558">
    <property type="component" value="Unassembled WGS sequence"/>
</dbReference>
<evidence type="ECO:0000313" key="3">
    <source>
        <dbReference type="EMBL" id="KAE8337125.1"/>
    </source>
</evidence>
<protein>
    <recommendedName>
        <fullName evidence="2">RNase III domain-containing protein</fullName>
    </recommendedName>
</protein>
<sequence length="620" mass="68558">MATTRDAKFVQDRLGYRFKDEALLRLALTAAGKGGSEDGANKRGNSRLAHLGNFLMQFLLAWIGFGDDRTRADTSTLATRFNSADHCAKVAEKAELDRCLKYDMRSGSKSAVVLRKAVNAIMAAIFLDSQDIHQVLMAVTNLGLFGHDDFGVDPRLLSTSQTTAAESFRQVILANTFQSAVEGGLTQTSGPIAQNNSQPEASISTVISAEVNDAAEIFPSAAAVQMENVGNSIEQVDWDLTGFFGYTWETLNEYRTSTELLDSHGVPDMPPNREIGTDPLHSGMFHPSSNGPEVGTEDSPDDANVRKRRKHGPVAKPSWTVGNTDGHRYNSNVGQYLAEERERCSAHGLSPPEETYFPEHIEKRIRALGKKNVDTLLMFQVMTGSSYAIATLREFVCSYKIEDDFRHWQVGPTVSPQMRFNIIKELDSKIALYGLLRRYHILHFYMECVPANSRALPNFINTDPNDFQHKSKAGNPGYNAKSEVTILMIREIYPDMDSSSLEYKSKYRAVSKLQTLGRRYLSLADRFGKGVLGLLPPSNLTNSDNMIISLPDSAFGEFLNILEDSQGDILKSFSDAAFSVLEPLLYGTSQGSMQSHISSYAPKDIIRCPKGSDELLTILS</sequence>
<dbReference type="OrthoDB" id="67027at2759"/>
<dbReference type="AlphaFoldDB" id="A0A5N6XVF0"/>
<organism evidence="3">
    <name type="scientific">Aspergillus arachidicola</name>
    <dbReference type="NCBI Taxonomy" id="656916"/>
    <lineage>
        <taxon>Eukaryota</taxon>
        <taxon>Fungi</taxon>
        <taxon>Dikarya</taxon>
        <taxon>Ascomycota</taxon>
        <taxon>Pezizomycotina</taxon>
        <taxon>Eurotiomycetes</taxon>
        <taxon>Eurotiomycetidae</taxon>
        <taxon>Eurotiales</taxon>
        <taxon>Aspergillaceae</taxon>
        <taxon>Aspergillus</taxon>
        <taxon>Aspergillus subgen. Circumdati</taxon>
    </lineage>
</organism>
<dbReference type="PROSITE" id="PS50142">
    <property type="entry name" value="RNASE_3_2"/>
    <property type="match status" value="1"/>
</dbReference>
<evidence type="ECO:0000256" key="1">
    <source>
        <dbReference type="SAM" id="MobiDB-lite"/>
    </source>
</evidence>
<accession>A0A5N6XVF0</accession>
<evidence type="ECO:0000259" key="2">
    <source>
        <dbReference type="PROSITE" id="PS50142"/>
    </source>
</evidence>
<name>A0A5N6XVF0_9EURO</name>
<feature type="region of interest" description="Disordered" evidence="1">
    <location>
        <begin position="262"/>
        <end position="325"/>
    </location>
</feature>
<reference evidence="3" key="1">
    <citation type="submission" date="2019-04" db="EMBL/GenBank/DDBJ databases">
        <title>Friends and foes A comparative genomics study of 23 Aspergillus species from section Flavi.</title>
        <authorList>
            <consortium name="DOE Joint Genome Institute"/>
            <person name="Kjaerbolling I."/>
            <person name="Vesth T."/>
            <person name="Frisvad J.C."/>
            <person name="Nybo J.L."/>
            <person name="Theobald S."/>
            <person name="Kildgaard S."/>
            <person name="Isbrandt T."/>
            <person name="Kuo A."/>
            <person name="Sato A."/>
            <person name="Lyhne E.K."/>
            <person name="Kogle M.E."/>
            <person name="Wiebenga A."/>
            <person name="Kun R.S."/>
            <person name="Lubbers R.J."/>
            <person name="Makela M.R."/>
            <person name="Barry K."/>
            <person name="Chovatia M."/>
            <person name="Clum A."/>
            <person name="Daum C."/>
            <person name="Haridas S."/>
            <person name="He G."/>
            <person name="LaButti K."/>
            <person name="Lipzen A."/>
            <person name="Mondo S."/>
            <person name="Riley R."/>
            <person name="Salamov A."/>
            <person name="Simmons B.A."/>
            <person name="Magnuson J.K."/>
            <person name="Henrissat B."/>
            <person name="Mortensen U.H."/>
            <person name="Larsen T.O."/>
            <person name="Devries R.P."/>
            <person name="Grigoriev I.V."/>
            <person name="Machida M."/>
            <person name="Baker S.E."/>
            <person name="Andersen M.R."/>
        </authorList>
    </citation>
    <scope>NUCLEOTIDE SEQUENCE</scope>
    <source>
        <strain evidence="3">CBS 117612</strain>
    </source>
</reference>
<dbReference type="Gene3D" id="1.10.1520.10">
    <property type="entry name" value="Ribonuclease III domain"/>
    <property type="match status" value="1"/>
</dbReference>
<dbReference type="GO" id="GO:0006396">
    <property type="term" value="P:RNA processing"/>
    <property type="evidence" value="ECO:0007669"/>
    <property type="project" value="InterPro"/>
</dbReference>
<dbReference type="SUPFAM" id="SSF69065">
    <property type="entry name" value="RNase III domain-like"/>
    <property type="match status" value="1"/>
</dbReference>
<dbReference type="EMBL" id="ML737185">
    <property type="protein sequence ID" value="KAE8337125.1"/>
    <property type="molecule type" value="Genomic_DNA"/>
</dbReference>
<dbReference type="GO" id="GO:0004525">
    <property type="term" value="F:ribonuclease III activity"/>
    <property type="evidence" value="ECO:0007669"/>
    <property type="project" value="InterPro"/>
</dbReference>